<accession>A0A3M7S4F3</accession>
<dbReference type="AlphaFoldDB" id="A0A3M7S4F3"/>
<proteinExistence type="predicted"/>
<protein>
    <submittedName>
        <fullName evidence="1">Uncharacterized protein</fullName>
    </submittedName>
</protein>
<sequence>MEPGASKGSLDDVKKIIRRWTSKVKRAKSCSNSFFYLEKITSALNLNVRKYTEKDHNGFKTTIKIMDIETYCFNSKKSFSVTSASFDAIKKILEKFKIEIGPVINIEQAWLAAENQSIEADSNKRSFECPLCSTKLNAEEADKHFMSCHRAILNRLSAPDKIKCRKCECLIPIEGWSDHCDRCWISTCQVCFKSFNSENFQEHALSCWAKNGSKKNQSRYNLRKRTNASEIPILVLGDSSDTETSEETKFHCAACHQLIKPDSLIRTELTEKFIFQSGCLYVNFRAKVSLINLMVIRELKSFNASHKNK</sequence>
<reference evidence="1 2" key="1">
    <citation type="journal article" date="2018" name="Sci. Rep.">
        <title>Genomic signatures of local adaptation to the degree of environmental predictability in rotifers.</title>
        <authorList>
            <person name="Franch-Gras L."/>
            <person name="Hahn C."/>
            <person name="Garcia-Roger E.M."/>
            <person name="Carmona M.J."/>
            <person name="Serra M."/>
            <person name="Gomez A."/>
        </authorList>
    </citation>
    <scope>NUCLEOTIDE SEQUENCE [LARGE SCALE GENOMIC DNA]</scope>
    <source>
        <strain evidence="1">HYR1</strain>
    </source>
</reference>
<keyword evidence="2" id="KW-1185">Reference proteome</keyword>
<organism evidence="1 2">
    <name type="scientific">Brachionus plicatilis</name>
    <name type="common">Marine rotifer</name>
    <name type="synonym">Brachionus muelleri</name>
    <dbReference type="NCBI Taxonomy" id="10195"/>
    <lineage>
        <taxon>Eukaryota</taxon>
        <taxon>Metazoa</taxon>
        <taxon>Spiralia</taxon>
        <taxon>Gnathifera</taxon>
        <taxon>Rotifera</taxon>
        <taxon>Eurotatoria</taxon>
        <taxon>Monogononta</taxon>
        <taxon>Pseudotrocha</taxon>
        <taxon>Ploima</taxon>
        <taxon>Brachionidae</taxon>
        <taxon>Brachionus</taxon>
    </lineage>
</organism>
<comment type="caution">
    <text evidence="1">The sequence shown here is derived from an EMBL/GenBank/DDBJ whole genome shotgun (WGS) entry which is preliminary data.</text>
</comment>
<name>A0A3M7S4F3_BRAPC</name>
<gene>
    <name evidence="1" type="ORF">BpHYR1_011493</name>
</gene>
<dbReference type="EMBL" id="REGN01002062">
    <property type="protein sequence ID" value="RNA30651.1"/>
    <property type="molecule type" value="Genomic_DNA"/>
</dbReference>
<evidence type="ECO:0000313" key="2">
    <source>
        <dbReference type="Proteomes" id="UP000276133"/>
    </source>
</evidence>
<evidence type="ECO:0000313" key="1">
    <source>
        <dbReference type="EMBL" id="RNA30651.1"/>
    </source>
</evidence>
<dbReference type="Proteomes" id="UP000276133">
    <property type="component" value="Unassembled WGS sequence"/>
</dbReference>